<sequence length="339" mass="37452">MASRSTLLCLIIAGGVRSFSVNTSKAPRSCSTYHQCAAPFAIQLRSSSPPWLAKDGIVLSSTASATEFPAASDVAAIEALFAKHSSDGLMTEEELRSVPAIKDMLVSARKSLLLDNTSMVPLTQVHSALRSVHHLDMQEQGELLSTELSEIWSCAPKFPDEKSVEKIDVESFVQVYRDIDDLFEDDDDVVEEKAEVDPIERIQDDIELAETDEGGRMYELRQIYAQLTDDNSKETISFRDIMQWEDISTLIDDDELGEDELVSLWEKATGVKGMDVTMNFGMFVKFNDALDDLFEFDDEETSDDGVEDEDEGNDPAQGEEDAAESVEPEASVPPAPCLS</sequence>
<dbReference type="AlphaFoldDB" id="K0R5F8"/>
<keyword evidence="2" id="KW-0732">Signal</keyword>
<evidence type="ECO:0000313" key="4">
    <source>
        <dbReference type="Proteomes" id="UP000266841"/>
    </source>
</evidence>
<feature type="region of interest" description="Disordered" evidence="1">
    <location>
        <begin position="295"/>
        <end position="339"/>
    </location>
</feature>
<reference evidence="3 4" key="1">
    <citation type="journal article" date="2012" name="Genome Biol.">
        <title>Genome and low-iron response of an oceanic diatom adapted to chronic iron limitation.</title>
        <authorList>
            <person name="Lommer M."/>
            <person name="Specht M."/>
            <person name="Roy A.S."/>
            <person name="Kraemer L."/>
            <person name="Andreson R."/>
            <person name="Gutowska M.A."/>
            <person name="Wolf J."/>
            <person name="Bergner S.V."/>
            <person name="Schilhabel M.B."/>
            <person name="Klostermeier U.C."/>
            <person name="Beiko R.G."/>
            <person name="Rosenstiel P."/>
            <person name="Hippler M."/>
            <person name="Laroche J."/>
        </authorList>
    </citation>
    <scope>NUCLEOTIDE SEQUENCE [LARGE SCALE GENOMIC DNA]</scope>
    <source>
        <strain evidence="3 4">CCMP1005</strain>
    </source>
</reference>
<evidence type="ECO:0000313" key="3">
    <source>
        <dbReference type="EMBL" id="EJK47079.1"/>
    </source>
</evidence>
<feature type="compositionally biased region" description="Acidic residues" evidence="1">
    <location>
        <begin position="295"/>
        <end position="327"/>
    </location>
</feature>
<proteinExistence type="predicted"/>
<feature type="signal peptide" evidence="2">
    <location>
        <begin position="1"/>
        <end position="18"/>
    </location>
</feature>
<comment type="caution">
    <text evidence="3">The sequence shown here is derived from an EMBL/GenBank/DDBJ whole genome shotgun (WGS) entry which is preliminary data.</text>
</comment>
<dbReference type="Proteomes" id="UP000266841">
    <property type="component" value="Unassembled WGS sequence"/>
</dbReference>
<organism evidence="3 4">
    <name type="scientific">Thalassiosira oceanica</name>
    <name type="common">Marine diatom</name>
    <dbReference type="NCBI Taxonomy" id="159749"/>
    <lineage>
        <taxon>Eukaryota</taxon>
        <taxon>Sar</taxon>
        <taxon>Stramenopiles</taxon>
        <taxon>Ochrophyta</taxon>
        <taxon>Bacillariophyta</taxon>
        <taxon>Coscinodiscophyceae</taxon>
        <taxon>Thalassiosirophycidae</taxon>
        <taxon>Thalassiosirales</taxon>
        <taxon>Thalassiosiraceae</taxon>
        <taxon>Thalassiosira</taxon>
    </lineage>
</organism>
<dbReference type="EMBL" id="AGNL01047367">
    <property type="protein sequence ID" value="EJK47079.1"/>
    <property type="molecule type" value="Genomic_DNA"/>
</dbReference>
<gene>
    <name evidence="3" type="ORF">THAOC_34230</name>
</gene>
<feature type="chain" id="PRO_5003838890" description="Calmodulin" evidence="2">
    <location>
        <begin position="19"/>
        <end position="339"/>
    </location>
</feature>
<evidence type="ECO:0000256" key="1">
    <source>
        <dbReference type="SAM" id="MobiDB-lite"/>
    </source>
</evidence>
<name>K0R5F8_THAOC</name>
<protein>
    <recommendedName>
        <fullName evidence="5">Calmodulin</fullName>
    </recommendedName>
</protein>
<accession>K0R5F8</accession>
<evidence type="ECO:0000256" key="2">
    <source>
        <dbReference type="SAM" id="SignalP"/>
    </source>
</evidence>
<keyword evidence="4" id="KW-1185">Reference proteome</keyword>
<evidence type="ECO:0008006" key="5">
    <source>
        <dbReference type="Google" id="ProtNLM"/>
    </source>
</evidence>